<dbReference type="AlphaFoldDB" id="A0A813BPH8"/>
<organism evidence="2 3">
    <name type="scientific">Symbiodinium necroappetens</name>
    <dbReference type="NCBI Taxonomy" id="1628268"/>
    <lineage>
        <taxon>Eukaryota</taxon>
        <taxon>Sar</taxon>
        <taxon>Alveolata</taxon>
        <taxon>Dinophyceae</taxon>
        <taxon>Suessiales</taxon>
        <taxon>Symbiodiniaceae</taxon>
        <taxon>Symbiodinium</taxon>
    </lineage>
</organism>
<accession>A0A813BPH8</accession>
<gene>
    <name evidence="2" type="ORF">SNEC2469_LOCUS31261</name>
</gene>
<evidence type="ECO:0000313" key="3">
    <source>
        <dbReference type="Proteomes" id="UP000601435"/>
    </source>
</evidence>
<dbReference type="OrthoDB" id="10297856at2759"/>
<reference evidence="2" key="1">
    <citation type="submission" date="2021-02" db="EMBL/GenBank/DDBJ databases">
        <authorList>
            <person name="Dougan E. K."/>
            <person name="Rhodes N."/>
            <person name="Thang M."/>
            <person name="Chan C."/>
        </authorList>
    </citation>
    <scope>NUCLEOTIDE SEQUENCE</scope>
</reference>
<sequence>MSGPPPSEDGQAVAAVAAVAEPADGDGGDVACKRLRISLEREEAGGSPNAWAQQTMGRMAPPQDEEDSPTSTAHFPFGLSHDPYDTFVKQQLMLLEDEPLSGQSVKAVRLRSLEVEDSLVQELSEQLRALEAWQCRKDGEDVSVIIQNQFCFSSACTALPVALIQSAPGIVA</sequence>
<evidence type="ECO:0000256" key="1">
    <source>
        <dbReference type="SAM" id="MobiDB-lite"/>
    </source>
</evidence>
<proteinExistence type="predicted"/>
<keyword evidence="3" id="KW-1185">Reference proteome</keyword>
<protein>
    <submittedName>
        <fullName evidence="2">Uncharacterized protein</fullName>
    </submittedName>
</protein>
<name>A0A813BPH8_9DINO</name>
<comment type="caution">
    <text evidence="2">The sequence shown here is derived from an EMBL/GenBank/DDBJ whole genome shotgun (WGS) entry which is preliminary data.</text>
</comment>
<feature type="region of interest" description="Disordered" evidence="1">
    <location>
        <begin position="42"/>
        <end position="76"/>
    </location>
</feature>
<dbReference type="Proteomes" id="UP000601435">
    <property type="component" value="Unassembled WGS sequence"/>
</dbReference>
<evidence type="ECO:0000313" key="2">
    <source>
        <dbReference type="EMBL" id="CAE7914209.1"/>
    </source>
</evidence>
<dbReference type="EMBL" id="CAJNJA010075175">
    <property type="protein sequence ID" value="CAE7914209.1"/>
    <property type="molecule type" value="Genomic_DNA"/>
</dbReference>